<dbReference type="PANTHER" id="PTHR22990:SF15">
    <property type="entry name" value="F-BOX ONLY PROTEIN 10"/>
    <property type="match status" value="1"/>
</dbReference>
<evidence type="ECO:0000313" key="5">
    <source>
        <dbReference type="EMBL" id="BBA97558.1"/>
    </source>
</evidence>
<dbReference type="SUPFAM" id="SSF51126">
    <property type="entry name" value="Pectin lyase-like"/>
    <property type="match status" value="1"/>
</dbReference>
<organism evidence="5 6">
    <name type="scientific">Actinacidiphila reveromycinica</name>
    <dbReference type="NCBI Taxonomy" id="659352"/>
    <lineage>
        <taxon>Bacteria</taxon>
        <taxon>Bacillati</taxon>
        <taxon>Actinomycetota</taxon>
        <taxon>Actinomycetes</taxon>
        <taxon>Kitasatosporales</taxon>
        <taxon>Streptomycetaceae</taxon>
        <taxon>Actinacidiphila</taxon>
    </lineage>
</organism>
<evidence type="ECO:0000256" key="2">
    <source>
        <dbReference type="SAM" id="MobiDB-lite"/>
    </source>
</evidence>
<protein>
    <submittedName>
        <fullName evidence="5">Putative secreted protein</fullName>
    </submittedName>
</protein>
<evidence type="ECO:0000259" key="4">
    <source>
        <dbReference type="Pfam" id="PF13229"/>
    </source>
</evidence>
<dbReference type="PANTHER" id="PTHR22990">
    <property type="entry name" value="F-BOX ONLY PROTEIN"/>
    <property type="match status" value="1"/>
</dbReference>
<dbReference type="InterPro" id="IPR011050">
    <property type="entry name" value="Pectin_lyase_fold/virulence"/>
</dbReference>
<reference evidence="5 6" key="3">
    <citation type="journal article" date="2011" name="Nat. Chem. Biol.">
        <title>Reveromycin A biosynthesis uses RevG and RevJ for stereospecific spiroacetal formation.</title>
        <authorList>
            <person name="Takahashi S."/>
            <person name="Toyoda A."/>
            <person name="Sekiyama Y."/>
            <person name="Takagi H."/>
            <person name="Nogawa T."/>
            <person name="Uramoto M."/>
            <person name="Suzuki R."/>
            <person name="Koshino H."/>
            <person name="Kumano T."/>
            <person name="Panthee S."/>
            <person name="Dairi T."/>
            <person name="Ishikawa J."/>
            <person name="Ikeda H."/>
            <person name="Sakaki Y."/>
            <person name="Osada H."/>
        </authorList>
    </citation>
    <scope>NUCLEOTIDE SEQUENCE [LARGE SCALE GENOMIC DNA]</scope>
    <source>
        <strain evidence="5 6">SN-593</strain>
    </source>
</reference>
<dbReference type="InterPro" id="IPR039448">
    <property type="entry name" value="Beta_helix"/>
</dbReference>
<dbReference type="AlphaFoldDB" id="A0A7U3VNE3"/>
<dbReference type="InterPro" id="IPR051550">
    <property type="entry name" value="SCF-Subunits/Alg-Epimerases"/>
</dbReference>
<feature type="chain" id="PRO_5032501331" evidence="3">
    <location>
        <begin position="29"/>
        <end position="380"/>
    </location>
</feature>
<dbReference type="Pfam" id="PF13229">
    <property type="entry name" value="Beta_helix"/>
    <property type="match status" value="2"/>
</dbReference>
<dbReference type="KEGG" id="arev:RVR_3358"/>
<evidence type="ECO:0000256" key="3">
    <source>
        <dbReference type="SAM" id="SignalP"/>
    </source>
</evidence>
<keyword evidence="6" id="KW-1185">Reference proteome</keyword>
<keyword evidence="1" id="KW-0677">Repeat</keyword>
<evidence type="ECO:0000313" key="6">
    <source>
        <dbReference type="Proteomes" id="UP000595703"/>
    </source>
</evidence>
<gene>
    <name evidence="5" type="ORF">RVR_3358</name>
</gene>
<dbReference type="EMBL" id="AP018365">
    <property type="protein sequence ID" value="BBA97558.1"/>
    <property type="molecule type" value="Genomic_DNA"/>
</dbReference>
<feature type="signal peptide" evidence="3">
    <location>
        <begin position="1"/>
        <end position="28"/>
    </location>
</feature>
<dbReference type="SMART" id="SM00710">
    <property type="entry name" value="PbH1"/>
    <property type="match status" value="8"/>
</dbReference>
<evidence type="ECO:0000256" key="1">
    <source>
        <dbReference type="ARBA" id="ARBA00022737"/>
    </source>
</evidence>
<dbReference type="GO" id="GO:0006511">
    <property type="term" value="P:ubiquitin-dependent protein catabolic process"/>
    <property type="evidence" value="ECO:0007669"/>
    <property type="project" value="TreeGrafter"/>
</dbReference>
<feature type="compositionally biased region" description="Low complexity" evidence="2">
    <location>
        <begin position="95"/>
        <end position="104"/>
    </location>
</feature>
<proteinExistence type="predicted"/>
<keyword evidence="3" id="KW-0732">Signal</keyword>
<reference evidence="5 6" key="2">
    <citation type="journal article" date="2011" name="J. Antibiot.">
        <title>Furaquinocins I and J: novel polyketide isoprenoid hybrid compounds from Streptomyces reveromyceticus SN-593.</title>
        <authorList>
            <person name="Panthee S."/>
            <person name="Takahashi S."/>
            <person name="Takagi H."/>
            <person name="Nogawa T."/>
            <person name="Oowada E."/>
            <person name="Uramoto M."/>
            <person name="Osada H."/>
        </authorList>
    </citation>
    <scope>NUCLEOTIDE SEQUENCE [LARGE SCALE GENOMIC DNA]</scope>
    <source>
        <strain evidence="5 6">SN-593</strain>
    </source>
</reference>
<reference evidence="5 6" key="4">
    <citation type="journal article" date="2020" name="Sci. Rep.">
        <title>beta-carboline chemical signals induce reveromycin production through a LuxR family regulator in Streptomyces sp. SN-593.</title>
        <authorList>
            <person name="Panthee S."/>
            <person name="Kito N."/>
            <person name="Hayashi T."/>
            <person name="Shimizu T."/>
            <person name="Ishikawa J."/>
            <person name="Hamamoto H."/>
            <person name="Osada H."/>
            <person name="Takahashi S."/>
        </authorList>
    </citation>
    <scope>NUCLEOTIDE SEQUENCE [LARGE SCALE GENOMIC DNA]</scope>
    <source>
        <strain evidence="5 6">SN-593</strain>
    </source>
</reference>
<reference evidence="5 6" key="1">
    <citation type="journal article" date="2010" name="J. Bacteriol.">
        <title>Biochemical characterization of a novel indole prenyltransferase from Streptomyces sp. SN-593.</title>
        <authorList>
            <person name="Takahashi S."/>
            <person name="Takagi H."/>
            <person name="Toyoda A."/>
            <person name="Uramoto M."/>
            <person name="Nogawa T."/>
            <person name="Ueki M."/>
            <person name="Sakaki Y."/>
            <person name="Osada H."/>
        </authorList>
    </citation>
    <scope>NUCLEOTIDE SEQUENCE [LARGE SCALE GENOMIC DNA]</scope>
    <source>
        <strain evidence="5 6">SN-593</strain>
    </source>
</reference>
<dbReference type="InterPro" id="IPR006626">
    <property type="entry name" value="PbH1"/>
</dbReference>
<dbReference type="Proteomes" id="UP000595703">
    <property type="component" value="Chromosome"/>
</dbReference>
<sequence length="380" mass="37561">MMKRMVAGATVAAATVAAVGVAGAPARAAAVRVVHPGESIQAAVDAAAPGDTVLVLPGTYRGSVQITTPDLTLRGTGAGSTVLAPATAASDPQSTTDPAAATPAAPAPATAPAPSTAGARTGAAACAAAGDGLCVTGASGVRVESLTVTGFAKYGLWATSADGLTVHRVRADANGQYGIGQEKSARSHFTGNEARGNGEAGLFVANTVFEEGGATDAQGTEIRGNALDGNHMGLVVRRLRHVTVAANTISGNCAGVFLVGDENTPRAGEITVTGNTVDANNAYCPATARLPYVQGSGIVLTGVENTLISGNEVNGNVGESPLSGGVVLFPSFTGGPDSGNTVRNNTLLDNGPADLADRDHGTGNTFTANHCQVSLPAGHC</sequence>
<name>A0A7U3VNE3_9ACTN</name>
<dbReference type="Gene3D" id="2.160.20.10">
    <property type="entry name" value="Single-stranded right-handed beta-helix, Pectin lyase-like"/>
    <property type="match status" value="1"/>
</dbReference>
<feature type="domain" description="Right handed beta helix" evidence="4">
    <location>
        <begin position="130"/>
        <end position="207"/>
    </location>
</feature>
<accession>A0A7U3VNE3</accession>
<dbReference type="InterPro" id="IPR012334">
    <property type="entry name" value="Pectin_lyas_fold"/>
</dbReference>
<feature type="domain" description="Right handed beta helix" evidence="4">
    <location>
        <begin position="217"/>
        <end position="373"/>
    </location>
</feature>
<feature type="region of interest" description="Disordered" evidence="2">
    <location>
        <begin position="86"/>
        <end position="117"/>
    </location>
</feature>